<proteinExistence type="predicted"/>
<keyword evidence="1" id="KW-0472">Membrane</keyword>
<protein>
    <submittedName>
        <fullName evidence="2">Uncharacterized protein</fullName>
    </submittedName>
</protein>
<dbReference type="Proteomes" id="UP000050911">
    <property type="component" value="Unassembled WGS sequence"/>
</dbReference>
<keyword evidence="1" id="KW-0812">Transmembrane</keyword>
<keyword evidence="3" id="KW-1185">Reference proteome</keyword>
<keyword evidence="1" id="KW-1133">Transmembrane helix</keyword>
<feature type="transmembrane region" description="Helical" evidence="1">
    <location>
        <begin position="51"/>
        <end position="72"/>
    </location>
</feature>
<reference evidence="2 3" key="1">
    <citation type="journal article" date="2015" name="Genome Announc.">
        <title>Expanding the biotechnology potential of lactobacilli through comparative genomics of 213 strains and associated genera.</title>
        <authorList>
            <person name="Sun Z."/>
            <person name="Harris H.M."/>
            <person name="McCann A."/>
            <person name="Guo C."/>
            <person name="Argimon S."/>
            <person name="Zhang W."/>
            <person name="Yang X."/>
            <person name="Jeffery I.B."/>
            <person name="Cooney J.C."/>
            <person name="Kagawa T.F."/>
            <person name="Liu W."/>
            <person name="Song Y."/>
            <person name="Salvetti E."/>
            <person name="Wrobel A."/>
            <person name="Rasinkangas P."/>
            <person name="Parkhill J."/>
            <person name="Rea M.C."/>
            <person name="O'Sullivan O."/>
            <person name="Ritari J."/>
            <person name="Douillard F.P."/>
            <person name="Paul Ross R."/>
            <person name="Yang R."/>
            <person name="Briner A.E."/>
            <person name="Felis G.E."/>
            <person name="de Vos W.M."/>
            <person name="Barrangou R."/>
            <person name="Klaenhammer T.R."/>
            <person name="Caufield P.W."/>
            <person name="Cui Y."/>
            <person name="Zhang H."/>
            <person name="O'Toole P.W."/>
        </authorList>
    </citation>
    <scope>NUCLEOTIDE SEQUENCE [LARGE SCALE GENOMIC DNA]</scope>
    <source>
        <strain evidence="2 3">JCM 15530</strain>
    </source>
</reference>
<name>A0A0R1HT90_9LACO</name>
<organism evidence="2 3">
    <name type="scientific">Secundilactobacillus kimchicus JCM 15530</name>
    <dbReference type="NCBI Taxonomy" id="1302272"/>
    <lineage>
        <taxon>Bacteria</taxon>
        <taxon>Bacillati</taxon>
        <taxon>Bacillota</taxon>
        <taxon>Bacilli</taxon>
        <taxon>Lactobacillales</taxon>
        <taxon>Lactobacillaceae</taxon>
        <taxon>Secundilactobacillus</taxon>
    </lineage>
</organism>
<gene>
    <name evidence="2" type="ORF">FC96_GL002200</name>
</gene>
<dbReference type="PATRIC" id="fig|1302272.5.peg.2249"/>
<dbReference type="EMBL" id="AZCX01000006">
    <property type="protein sequence ID" value="KRK47715.1"/>
    <property type="molecule type" value="Genomic_DNA"/>
</dbReference>
<accession>A0A0R1HT90</accession>
<evidence type="ECO:0000256" key="1">
    <source>
        <dbReference type="SAM" id="Phobius"/>
    </source>
</evidence>
<evidence type="ECO:0000313" key="3">
    <source>
        <dbReference type="Proteomes" id="UP000050911"/>
    </source>
</evidence>
<evidence type="ECO:0000313" key="2">
    <source>
        <dbReference type="EMBL" id="KRK47715.1"/>
    </source>
</evidence>
<feature type="transmembrane region" description="Helical" evidence="1">
    <location>
        <begin position="84"/>
        <end position="103"/>
    </location>
</feature>
<sequence>MKDITLFKVIIGKFSLFHCQFHLMSPHLPDIMIGKKGVTILHFILTHTKTCLLLIFLASLTIDVAFGGLLLYSMFQNPEFLGSIGTWVIGIIGALSSLFYFLVDRRRDIKVLFTLTVRSNTIYYKAQAYNDSKMDNSVMPSCIFVSEKEPTLALIRQCYKDEELMHSKGIGCFSFSDLDGPNTLEYLHLKSHGVSKEILIDYENFAVKIGQTFNHELNNFNTIRQCYLSVVFSDISDEPYIFRFLPSNDFIQKINESMQHNPTLQAKPKTITVQIPAYLIDLTEKEDSSLSTTITKSLKNYFKI</sequence>
<dbReference type="AlphaFoldDB" id="A0A0R1HT90"/>
<comment type="caution">
    <text evidence="2">The sequence shown here is derived from an EMBL/GenBank/DDBJ whole genome shotgun (WGS) entry which is preliminary data.</text>
</comment>